<dbReference type="AlphaFoldDB" id="A0ABD0LIF2"/>
<organism evidence="1 2">
    <name type="scientific">Batillaria attramentaria</name>
    <dbReference type="NCBI Taxonomy" id="370345"/>
    <lineage>
        <taxon>Eukaryota</taxon>
        <taxon>Metazoa</taxon>
        <taxon>Spiralia</taxon>
        <taxon>Lophotrochozoa</taxon>
        <taxon>Mollusca</taxon>
        <taxon>Gastropoda</taxon>
        <taxon>Caenogastropoda</taxon>
        <taxon>Sorbeoconcha</taxon>
        <taxon>Cerithioidea</taxon>
        <taxon>Batillariidae</taxon>
        <taxon>Batillaria</taxon>
    </lineage>
</organism>
<reference evidence="1 2" key="1">
    <citation type="journal article" date="2023" name="Sci. Data">
        <title>Genome assembly of the Korean intertidal mud-creeper Batillaria attramentaria.</title>
        <authorList>
            <person name="Patra A.K."/>
            <person name="Ho P.T."/>
            <person name="Jun S."/>
            <person name="Lee S.J."/>
            <person name="Kim Y."/>
            <person name="Won Y.J."/>
        </authorList>
    </citation>
    <scope>NUCLEOTIDE SEQUENCE [LARGE SCALE GENOMIC DNA]</scope>
    <source>
        <strain evidence="1">Wonlab-2016</strain>
    </source>
</reference>
<comment type="caution">
    <text evidence="1">The sequence shown here is derived from an EMBL/GenBank/DDBJ whole genome shotgun (WGS) entry which is preliminary data.</text>
</comment>
<name>A0ABD0LIF2_9CAEN</name>
<gene>
    <name evidence="1" type="ORF">BaRGS_00009980</name>
</gene>
<dbReference type="EMBL" id="JACVVK020000048">
    <property type="protein sequence ID" value="KAK7498888.1"/>
    <property type="molecule type" value="Genomic_DNA"/>
</dbReference>
<proteinExistence type="predicted"/>
<evidence type="ECO:0000313" key="1">
    <source>
        <dbReference type="EMBL" id="KAK7498888.1"/>
    </source>
</evidence>
<accession>A0ABD0LIF2</accession>
<evidence type="ECO:0000313" key="2">
    <source>
        <dbReference type="Proteomes" id="UP001519460"/>
    </source>
</evidence>
<keyword evidence="2" id="KW-1185">Reference proteome</keyword>
<sequence length="99" mass="10318">MGRKSGDESGRPATQLSWTGEAEKVAAFHTTGHGACTSQTQHGYNMAITRVEEQHNVGVAIIAVCQFVGPETGGSVQRMCGDGQVQAGLAGAGFWRGAR</sequence>
<dbReference type="Proteomes" id="UP001519460">
    <property type="component" value="Unassembled WGS sequence"/>
</dbReference>
<protein>
    <submittedName>
        <fullName evidence="1">Uncharacterized protein</fullName>
    </submittedName>
</protein>